<dbReference type="Proteomes" id="UP000735302">
    <property type="component" value="Unassembled WGS sequence"/>
</dbReference>
<evidence type="ECO:0000259" key="5">
    <source>
        <dbReference type="Pfam" id="PF04548"/>
    </source>
</evidence>
<evidence type="ECO:0000256" key="1">
    <source>
        <dbReference type="ARBA" id="ARBA00008535"/>
    </source>
</evidence>
<dbReference type="Gene3D" id="3.40.50.300">
    <property type="entry name" value="P-loop containing nucleotide triphosphate hydrolases"/>
    <property type="match status" value="1"/>
</dbReference>
<dbReference type="InterPro" id="IPR045058">
    <property type="entry name" value="GIMA/IAN/Toc"/>
</dbReference>
<accession>A0AAV4BEL3</accession>
<name>A0AAV4BEL3_9GAST</name>
<keyword evidence="7" id="KW-1185">Reference proteome</keyword>
<keyword evidence="3" id="KW-0342">GTP-binding</keyword>
<gene>
    <name evidence="6" type="ORF">PoB_004377900</name>
</gene>
<dbReference type="GO" id="GO:0005525">
    <property type="term" value="F:GTP binding"/>
    <property type="evidence" value="ECO:0007669"/>
    <property type="project" value="UniProtKB-KW"/>
</dbReference>
<evidence type="ECO:0000313" key="7">
    <source>
        <dbReference type="Proteomes" id="UP000735302"/>
    </source>
</evidence>
<sequence length="303" mass="35295">MNPAGYHALLLVLRFGSRLTKEDADVIRYLKSVLGENFIEKHCIIIMTYGDVFKNKQEVGEIEVSFEEWCKQQGGYFKEMFHEVNGRILLFDNRKKPDVQDQQRQQLVSMVDQLMDGDRRYTNSKFVKAQKAREKVISKKRISAINDKVREDTSIILSSLRKIKDYRDIDDKISALRDLTGNIHALSENINQEDNQTGLLLPARDIILQAQSEVERELMYLELHKEMEQKKNDQVQESQREIERLRAELAEYAKGQEKSKENINRLEKKYQEIRDNDNSSIASSIMSGFNPNPEDAARLCSLY</sequence>
<dbReference type="EMBL" id="BLXT01004769">
    <property type="protein sequence ID" value="GFO17274.1"/>
    <property type="molecule type" value="Genomic_DNA"/>
</dbReference>
<keyword evidence="4" id="KW-0175">Coiled coil</keyword>
<dbReference type="PANTHER" id="PTHR10903">
    <property type="entry name" value="GTPASE, IMAP FAMILY MEMBER-RELATED"/>
    <property type="match status" value="1"/>
</dbReference>
<reference evidence="6 7" key="1">
    <citation type="journal article" date="2021" name="Elife">
        <title>Chloroplast acquisition without the gene transfer in kleptoplastic sea slugs, Plakobranchus ocellatus.</title>
        <authorList>
            <person name="Maeda T."/>
            <person name="Takahashi S."/>
            <person name="Yoshida T."/>
            <person name="Shimamura S."/>
            <person name="Takaki Y."/>
            <person name="Nagai Y."/>
            <person name="Toyoda A."/>
            <person name="Suzuki Y."/>
            <person name="Arimoto A."/>
            <person name="Ishii H."/>
            <person name="Satoh N."/>
            <person name="Nishiyama T."/>
            <person name="Hasebe M."/>
            <person name="Maruyama T."/>
            <person name="Minagawa J."/>
            <person name="Obokata J."/>
            <person name="Shigenobu S."/>
        </authorList>
    </citation>
    <scope>NUCLEOTIDE SEQUENCE [LARGE SCALE GENOMIC DNA]</scope>
</reference>
<evidence type="ECO:0000256" key="3">
    <source>
        <dbReference type="ARBA" id="ARBA00023134"/>
    </source>
</evidence>
<protein>
    <submittedName>
        <fullName evidence="6">Immune-associated nucleotide-binding protein 13</fullName>
    </submittedName>
</protein>
<organism evidence="6 7">
    <name type="scientific">Plakobranchus ocellatus</name>
    <dbReference type="NCBI Taxonomy" id="259542"/>
    <lineage>
        <taxon>Eukaryota</taxon>
        <taxon>Metazoa</taxon>
        <taxon>Spiralia</taxon>
        <taxon>Lophotrochozoa</taxon>
        <taxon>Mollusca</taxon>
        <taxon>Gastropoda</taxon>
        <taxon>Heterobranchia</taxon>
        <taxon>Euthyneura</taxon>
        <taxon>Panpulmonata</taxon>
        <taxon>Sacoglossa</taxon>
        <taxon>Placobranchoidea</taxon>
        <taxon>Plakobranchidae</taxon>
        <taxon>Plakobranchus</taxon>
    </lineage>
</organism>
<dbReference type="InterPro" id="IPR006703">
    <property type="entry name" value="G_AIG1"/>
</dbReference>
<feature type="coiled-coil region" evidence="4">
    <location>
        <begin position="221"/>
        <end position="276"/>
    </location>
</feature>
<evidence type="ECO:0000256" key="2">
    <source>
        <dbReference type="ARBA" id="ARBA00022741"/>
    </source>
</evidence>
<dbReference type="PANTHER" id="PTHR10903:SF184">
    <property type="entry name" value="GTP-BINDING PROTEIN A"/>
    <property type="match status" value="1"/>
</dbReference>
<dbReference type="AlphaFoldDB" id="A0AAV4BEL3"/>
<dbReference type="Pfam" id="PF04548">
    <property type="entry name" value="AIG1"/>
    <property type="match status" value="1"/>
</dbReference>
<comment type="similarity">
    <text evidence="1">Belongs to the TRAFAC class TrmE-Era-EngA-EngB-Septin-like GTPase superfamily. AIG1/Toc34/Toc159-like paraseptin GTPase family. IAN subfamily.</text>
</comment>
<comment type="caution">
    <text evidence="6">The sequence shown here is derived from an EMBL/GenBank/DDBJ whole genome shotgun (WGS) entry which is preliminary data.</text>
</comment>
<feature type="domain" description="AIG1-type G" evidence="5">
    <location>
        <begin position="4"/>
        <end position="137"/>
    </location>
</feature>
<proteinExistence type="inferred from homology"/>
<evidence type="ECO:0000256" key="4">
    <source>
        <dbReference type="SAM" id="Coils"/>
    </source>
</evidence>
<keyword evidence="2" id="KW-0547">Nucleotide-binding</keyword>
<evidence type="ECO:0000313" key="6">
    <source>
        <dbReference type="EMBL" id="GFO17274.1"/>
    </source>
</evidence>
<dbReference type="InterPro" id="IPR027417">
    <property type="entry name" value="P-loop_NTPase"/>
</dbReference>